<name>A0A0L8BIW1_ENSAD</name>
<dbReference type="PATRIC" id="fig|106592.7.peg.4098"/>
<dbReference type="OrthoDB" id="7360651at2"/>
<dbReference type="EMBL" id="LGAP01000025">
    <property type="protein sequence ID" value="KOF14597.1"/>
    <property type="molecule type" value="Genomic_DNA"/>
</dbReference>
<organism evidence="2 3">
    <name type="scientific">Ensifer adhaerens</name>
    <name type="common">Sinorhizobium morelense</name>
    <dbReference type="NCBI Taxonomy" id="106592"/>
    <lineage>
        <taxon>Bacteria</taxon>
        <taxon>Pseudomonadati</taxon>
        <taxon>Pseudomonadota</taxon>
        <taxon>Alphaproteobacteria</taxon>
        <taxon>Hyphomicrobiales</taxon>
        <taxon>Rhizobiaceae</taxon>
        <taxon>Sinorhizobium/Ensifer group</taxon>
        <taxon>Ensifer</taxon>
    </lineage>
</organism>
<dbReference type="GO" id="GO:0009236">
    <property type="term" value="P:cobalamin biosynthetic process"/>
    <property type="evidence" value="ECO:0007669"/>
    <property type="project" value="InterPro"/>
</dbReference>
<reference evidence="3" key="1">
    <citation type="submission" date="2015-07" db="EMBL/GenBank/DDBJ databases">
        <title>Whole genome sequence of an Ensifer adhaerens strain isolated from a cave pool in the Wind Cave National Park.</title>
        <authorList>
            <person name="Eng W.W.H."/>
            <person name="Gan H.M."/>
            <person name="Barton H.A."/>
            <person name="Savka M.A."/>
        </authorList>
    </citation>
    <scope>NUCLEOTIDE SEQUENCE [LARGE SCALE GENOMIC DNA]</scope>
    <source>
        <strain evidence="3">SD006</strain>
    </source>
</reference>
<evidence type="ECO:0000313" key="2">
    <source>
        <dbReference type="EMBL" id="KOF14597.1"/>
    </source>
</evidence>
<dbReference type="RefSeq" id="WP_053251807.1">
    <property type="nucleotide sequence ID" value="NZ_LGAP01000025.1"/>
</dbReference>
<protein>
    <submittedName>
        <fullName evidence="2">Cobalamin biosynthesis protein CobE</fullName>
    </submittedName>
</protein>
<comment type="caution">
    <text evidence="2">The sequence shown here is derived from an EMBL/GenBank/DDBJ whole genome shotgun (WGS) entry which is preliminary data.</text>
</comment>
<dbReference type="Pfam" id="PF01890">
    <property type="entry name" value="CbiG_C"/>
    <property type="match status" value="1"/>
</dbReference>
<dbReference type="Gene3D" id="3.30.420.180">
    <property type="entry name" value="CobE/GbiG C-terminal domain"/>
    <property type="match status" value="1"/>
</dbReference>
<dbReference type="InterPro" id="IPR052553">
    <property type="entry name" value="CbiG_hydrolase"/>
</dbReference>
<dbReference type="Proteomes" id="UP000037425">
    <property type="component" value="Unassembled WGS sequence"/>
</dbReference>
<dbReference type="InterPro" id="IPR002750">
    <property type="entry name" value="CobE/GbiG_C"/>
</dbReference>
<dbReference type="AlphaFoldDB" id="A0A0L8BIW1"/>
<dbReference type="SUPFAM" id="SSF159664">
    <property type="entry name" value="CobE/GbiG C-terminal domain-like"/>
    <property type="match status" value="1"/>
</dbReference>
<evidence type="ECO:0000259" key="1">
    <source>
        <dbReference type="Pfam" id="PF01890"/>
    </source>
</evidence>
<evidence type="ECO:0000313" key="3">
    <source>
        <dbReference type="Proteomes" id="UP000037425"/>
    </source>
</evidence>
<dbReference type="PANTHER" id="PTHR37477:SF1">
    <property type="entry name" value="COBALT-PRECORRIN-5A HYDROLASE"/>
    <property type="match status" value="1"/>
</dbReference>
<proteinExistence type="predicted"/>
<dbReference type="InterPro" id="IPR036518">
    <property type="entry name" value="CobE/GbiG_C_sf"/>
</dbReference>
<dbReference type="PANTHER" id="PTHR37477">
    <property type="entry name" value="COBALT-PRECORRIN-5A HYDROLASE"/>
    <property type="match status" value="1"/>
</dbReference>
<gene>
    <name evidence="2" type="ORF">AC244_26570</name>
</gene>
<accession>A0A0L8BIW1</accession>
<sequence>MISSSIAERPPGPLVLGLGCERGTPAEEVITLAETALVQAGADKADIGFVASLDARRGEPAIHAAAEHFSVEARFFDAATLEAAAPRLQNPSAIVFAHTGCHGVAEGAALVGAGSASVLLVAKITSSHATVAIAGPAEHRPASKPATLATAAP</sequence>
<feature type="domain" description="CobE/GbiG C-terminal" evidence="1">
    <location>
        <begin position="14"/>
        <end position="134"/>
    </location>
</feature>